<reference evidence="1 2" key="1">
    <citation type="submission" date="2023-12" db="EMBL/GenBank/DDBJ databases">
        <title>Description of new species of Mycobacterium terrae complex isolated from sewage at the Sao Paulo Zoological Park Foundation in Brazil.</title>
        <authorList>
            <person name="Romagnoli C.L."/>
            <person name="Conceicao E.C."/>
            <person name="Machado E."/>
            <person name="Barreto L.B.P.F."/>
            <person name="Sharma A."/>
            <person name="Silva N.M."/>
            <person name="Marques L.E."/>
            <person name="Juliana M.A."/>
            <person name="Lourenco M.C.S."/>
            <person name="Digiampietri L.A."/>
            <person name="Suffys P.N."/>
            <person name="Viana-Niero C."/>
        </authorList>
    </citation>
    <scope>NUCLEOTIDE SEQUENCE [LARGE SCALE GENOMIC DNA]</scope>
    <source>
        <strain evidence="1 2">MYC098</strain>
    </source>
</reference>
<sequence>MQQLDNRSAGVIVDLDTGTVIGTNVRYVIEGVDVDQSDSEISAEAERNGVEVYIP</sequence>
<proteinExistence type="predicted"/>
<protein>
    <submittedName>
        <fullName evidence="1">Uncharacterized protein</fullName>
    </submittedName>
</protein>
<evidence type="ECO:0000313" key="2">
    <source>
        <dbReference type="Proteomes" id="UP001299596"/>
    </source>
</evidence>
<gene>
    <name evidence="1" type="ORF">K6T79_18720</name>
</gene>
<dbReference type="Proteomes" id="UP001299596">
    <property type="component" value="Unassembled WGS sequence"/>
</dbReference>
<name>A0ABU5XLB9_9MYCO</name>
<comment type="caution">
    <text evidence="1">The sequence shown here is derived from an EMBL/GenBank/DDBJ whole genome shotgun (WGS) entry which is preliminary data.</text>
</comment>
<organism evidence="1 2">
    <name type="scientific">[Mycobacterium] crassicus</name>
    <dbReference type="NCBI Taxonomy" id="2872309"/>
    <lineage>
        <taxon>Bacteria</taxon>
        <taxon>Bacillati</taxon>
        <taxon>Actinomycetota</taxon>
        <taxon>Actinomycetes</taxon>
        <taxon>Mycobacteriales</taxon>
        <taxon>Mycobacteriaceae</taxon>
        <taxon>Mycolicibacter</taxon>
    </lineage>
</organism>
<evidence type="ECO:0000313" key="1">
    <source>
        <dbReference type="EMBL" id="MEB3023080.1"/>
    </source>
</evidence>
<dbReference type="EMBL" id="JAYJJR010000013">
    <property type="protein sequence ID" value="MEB3023080.1"/>
    <property type="molecule type" value="Genomic_DNA"/>
</dbReference>
<keyword evidence="2" id="KW-1185">Reference proteome</keyword>
<dbReference type="RefSeq" id="WP_329780343.1">
    <property type="nucleotide sequence ID" value="NZ_JAYJJR010000013.1"/>
</dbReference>
<accession>A0ABU5XLB9</accession>